<keyword evidence="9" id="KW-1185">Reference proteome</keyword>
<sequence>MPHVENARPQDVGILAMEMYFPQRCISEAALEEFDGVPQGKYTIGLGQKYMVFTDDREDINSFALNAVGSLLKKYNIDPKSIGRIDVGTETIIDKAKSVKTVLMQLFEEAGNSDIEGVDNVNACYGSTAAIFNAINWVESSSWDGRNAIVFAGDIAIYAEGSARPAGGAGACAILIGPNAPLVFEPVHGTFMSHTYDFFKPNLSSEYPVVDGPLSISTYLIALDNAYSRYREKYAKRAALANGHTNGVNGHANGANGHAEPKGKPSLSDFDYMVYHSPYGKLVAKSHGRVMYNDFVENPSAPEYSSITPADAEALLAVPREKSYSDKAIEKTFIGLSKSHYAKHVGPSMECAQRCGNMYTASLYGGLASLLSTVEPKTLQGKRIAMFAFGSGCASSYWAVKVKGDTEEIRTKMDLLARLDAMKVVPCEEFVDALKIREKNHNSAPYTPSGSIENLWPGTYYLESIDDKYRRKYAMTPE</sequence>
<dbReference type="InterPro" id="IPR010122">
    <property type="entry name" value="HMG_CoA_synthase_euk"/>
</dbReference>
<evidence type="ECO:0000256" key="4">
    <source>
        <dbReference type="PIRSR" id="PIRSR610122-2"/>
    </source>
</evidence>
<dbReference type="NCBIfam" id="TIGR01833">
    <property type="entry name" value="HMG-CoA-S_euk"/>
    <property type="match status" value="1"/>
</dbReference>
<feature type="domain" description="Hydroxymethylglutaryl-coenzyme A synthase N-terminal" evidence="6">
    <location>
        <begin position="8"/>
        <end position="181"/>
    </location>
</feature>
<feature type="binding site" evidence="4">
    <location>
        <position position="215"/>
    </location>
    <ligand>
        <name>CoA</name>
        <dbReference type="ChEBI" id="CHEBI:57287"/>
    </ligand>
</feature>
<comment type="similarity">
    <text evidence="1 5">Belongs to the thiolase-like superfamily. HMG-CoA synthase family.</text>
</comment>
<dbReference type="HOGENOM" id="CLU_008065_0_1_1"/>
<feature type="active site" description="Proton donor/acceptor" evidence="3">
    <location>
        <position position="276"/>
    </location>
</feature>
<evidence type="ECO:0000256" key="2">
    <source>
        <dbReference type="ARBA" id="ARBA00022679"/>
    </source>
</evidence>
<feature type="binding site" evidence="4">
    <location>
        <position position="285"/>
    </location>
    <ligand>
        <name>CoA</name>
        <dbReference type="ChEBI" id="CHEBI:57287"/>
    </ligand>
</feature>
<gene>
    <name evidence="8" type="ORF">M408DRAFT_325760</name>
</gene>
<organism evidence="8 9">
    <name type="scientific">Serendipita vermifera MAFF 305830</name>
    <dbReference type="NCBI Taxonomy" id="933852"/>
    <lineage>
        <taxon>Eukaryota</taxon>
        <taxon>Fungi</taxon>
        <taxon>Dikarya</taxon>
        <taxon>Basidiomycota</taxon>
        <taxon>Agaricomycotina</taxon>
        <taxon>Agaricomycetes</taxon>
        <taxon>Sebacinales</taxon>
        <taxon>Serendipitaceae</taxon>
        <taxon>Serendipita</taxon>
    </lineage>
</organism>
<feature type="active site" description="Proton donor/acceptor" evidence="3">
    <location>
        <position position="90"/>
    </location>
</feature>
<comment type="function">
    <text evidence="5">Catalyzes the condensation of acetyl-CoA with acetoacetyl-CoA to form HMG-CoA.</text>
</comment>
<dbReference type="OrthoDB" id="1269963at2759"/>
<feature type="domain" description="Hydroxymethylglutaryl-coenzyme A synthase C-terminal" evidence="7">
    <location>
        <begin position="183"/>
        <end position="475"/>
    </location>
</feature>
<dbReference type="STRING" id="933852.A0A0C3BSF7"/>
<dbReference type="GO" id="GO:0006084">
    <property type="term" value="P:acetyl-CoA metabolic process"/>
    <property type="evidence" value="ECO:0007669"/>
    <property type="project" value="InterPro"/>
</dbReference>
<dbReference type="InterPro" id="IPR013528">
    <property type="entry name" value="HMG_CoA_synth_N"/>
</dbReference>
<dbReference type="Proteomes" id="UP000054097">
    <property type="component" value="Unassembled WGS sequence"/>
</dbReference>
<dbReference type="GO" id="GO:0004421">
    <property type="term" value="F:hydroxymethylglutaryl-CoA synthase activity"/>
    <property type="evidence" value="ECO:0007669"/>
    <property type="project" value="UniProtKB-EC"/>
</dbReference>
<dbReference type="GO" id="GO:0010142">
    <property type="term" value="P:farnesyl diphosphate biosynthetic process, mevalonate pathway"/>
    <property type="evidence" value="ECO:0007669"/>
    <property type="project" value="InterPro"/>
</dbReference>
<proteinExistence type="inferred from homology"/>
<dbReference type="GO" id="GO:0006696">
    <property type="term" value="P:ergosterol biosynthetic process"/>
    <property type="evidence" value="ECO:0007669"/>
    <property type="project" value="TreeGrafter"/>
</dbReference>
<dbReference type="FunFam" id="3.40.47.10:FF:000008">
    <property type="entry name" value="3-hydroxy-3-methylglutaryl coenzyme A synthase"/>
    <property type="match status" value="1"/>
</dbReference>
<name>A0A0C3BSF7_SERVB</name>
<dbReference type="EC" id="2.3.3.10" evidence="5"/>
<comment type="catalytic activity">
    <reaction evidence="5">
        <text>acetoacetyl-CoA + acetyl-CoA + H2O = (3S)-3-hydroxy-3-methylglutaryl-CoA + CoA + H(+)</text>
        <dbReference type="Rhea" id="RHEA:10188"/>
        <dbReference type="ChEBI" id="CHEBI:15377"/>
        <dbReference type="ChEBI" id="CHEBI:15378"/>
        <dbReference type="ChEBI" id="CHEBI:43074"/>
        <dbReference type="ChEBI" id="CHEBI:57286"/>
        <dbReference type="ChEBI" id="CHEBI:57287"/>
        <dbReference type="ChEBI" id="CHEBI:57288"/>
        <dbReference type="EC" id="2.3.3.10"/>
    </reaction>
</comment>
<evidence type="ECO:0000259" key="7">
    <source>
        <dbReference type="Pfam" id="PF08540"/>
    </source>
</evidence>
<dbReference type="InterPro" id="IPR013746">
    <property type="entry name" value="HMG_CoA_synt_C_dom"/>
</dbReference>
<accession>A0A0C3BSF7</accession>
<dbReference type="SUPFAM" id="SSF53901">
    <property type="entry name" value="Thiolase-like"/>
    <property type="match status" value="2"/>
</dbReference>
<dbReference type="PANTHER" id="PTHR43323">
    <property type="entry name" value="3-HYDROXY-3-METHYLGLUTARYL COENZYME A SYNTHASE"/>
    <property type="match status" value="1"/>
</dbReference>
<protein>
    <recommendedName>
        <fullName evidence="5">Hydroxymethylglutaryl-CoA synthase</fullName>
        <shortName evidence="5">HMG-CoA synthase</shortName>
        <ecNumber evidence="5">2.3.3.10</ecNumber>
    </recommendedName>
    <alternativeName>
        <fullName evidence="5">3-hydroxy-3-methylglutaryl coenzyme A synthase</fullName>
    </alternativeName>
</protein>
<dbReference type="AlphaFoldDB" id="A0A0C3BSF7"/>
<dbReference type="EMBL" id="KN824277">
    <property type="protein sequence ID" value="KIM34331.1"/>
    <property type="molecule type" value="Genomic_DNA"/>
</dbReference>
<dbReference type="InterPro" id="IPR016039">
    <property type="entry name" value="Thiolase-like"/>
</dbReference>
<dbReference type="Pfam" id="PF08540">
    <property type="entry name" value="HMG_CoA_synt_C"/>
    <property type="match status" value="1"/>
</dbReference>
<evidence type="ECO:0000313" key="9">
    <source>
        <dbReference type="Proteomes" id="UP000054097"/>
    </source>
</evidence>
<dbReference type="Pfam" id="PF01154">
    <property type="entry name" value="HMG_CoA_synt_N"/>
    <property type="match status" value="1"/>
</dbReference>
<evidence type="ECO:0000256" key="1">
    <source>
        <dbReference type="ARBA" id="ARBA00007061"/>
    </source>
</evidence>
<dbReference type="PANTHER" id="PTHR43323:SF2">
    <property type="entry name" value="HYDROXYMETHYLGLUTARYL-COA SYNTHASE"/>
    <property type="match status" value="1"/>
</dbReference>
<evidence type="ECO:0000256" key="5">
    <source>
        <dbReference type="RuleBase" id="RU364071"/>
    </source>
</evidence>
<evidence type="ECO:0000313" key="8">
    <source>
        <dbReference type="EMBL" id="KIM34331.1"/>
    </source>
</evidence>
<reference evidence="9" key="2">
    <citation type="submission" date="2015-01" db="EMBL/GenBank/DDBJ databases">
        <title>Evolutionary Origins and Diversification of the Mycorrhizal Mutualists.</title>
        <authorList>
            <consortium name="DOE Joint Genome Institute"/>
            <consortium name="Mycorrhizal Genomics Consortium"/>
            <person name="Kohler A."/>
            <person name="Kuo A."/>
            <person name="Nagy L.G."/>
            <person name="Floudas D."/>
            <person name="Copeland A."/>
            <person name="Barry K.W."/>
            <person name="Cichocki N."/>
            <person name="Veneault-Fourrey C."/>
            <person name="LaButti K."/>
            <person name="Lindquist E.A."/>
            <person name="Lipzen A."/>
            <person name="Lundell T."/>
            <person name="Morin E."/>
            <person name="Murat C."/>
            <person name="Riley R."/>
            <person name="Ohm R."/>
            <person name="Sun H."/>
            <person name="Tunlid A."/>
            <person name="Henrissat B."/>
            <person name="Grigoriev I.V."/>
            <person name="Hibbett D.S."/>
            <person name="Martin F."/>
        </authorList>
    </citation>
    <scope>NUCLEOTIDE SEQUENCE [LARGE SCALE GENOMIC DNA]</scope>
    <source>
        <strain evidence="9">MAFF 305830</strain>
    </source>
</reference>
<feature type="active site" description="Acyl-thioester intermediate" evidence="3">
    <location>
        <position position="124"/>
    </location>
</feature>
<feature type="binding site" evidence="4">
    <location>
        <position position="281"/>
    </location>
    <ligand>
        <name>CoA</name>
        <dbReference type="ChEBI" id="CHEBI:57287"/>
    </ligand>
</feature>
<dbReference type="Gene3D" id="3.40.47.10">
    <property type="match status" value="1"/>
</dbReference>
<evidence type="ECO:0000259" key="6">
    <source>
        <dbReference type="Pfam" id="PF01154"/>
    </source>
</evidence>
<dbReference type="CDD" id="cd00827">
    <property type="entry name" value="init_cond_enzymes"/>
    <property type="match status" value="1"/>
</dbReference>
<evidence type="ECO:0000256" key="3">
    <source>
        <dbReference type="PIRSR" id="PIRSR610122-1"/>
    </source>
</evidence>
<keyword evidence="2 5" id="KW-0808">Transferase</keyword>
<reference evidence="8 9" key="1">
    <citation type="submission" date="2014-04" db="EMBL/GenBank/DDBJ databases">
        <authorList>
            <consortium name="DOE Joint Genome Institute"/>
            <person name="Kuo A."/>
            <person name="Zuccaro A."/>
            <person name="Kohler A."/>
            <person name="Nagy L.G."/>
            <person name="Floudas D."/>
            <person name="Copeland A."/>
            <person name="Barry K.W."/>
            <person name="Cichocki N."/>
            <person name="Veneault-Fourrey C."/>
            <person name="LaButti K."/>
            <person name="Lindquist E.A."/>
            <person name="Lipzen A."/>
            <person name="Lundell T."/>
            <person name="Morin E."/>
            <person name="Murat C."/>
            <person name="Sun H."/>
            <person name="Tunlid A."/>
            <person name="Henrissat B."/>
            <person name="Grigoriev I.V."/>
            <person name="Hibbett D.S."/>
            <person name="Martin F."/>
            <person name="Nordberg H.P."/>
            <person name="Cantor M.N."/>
            <person name="Hua S.X."/>
        </authorList>
    </citation>
    <scope>NUCLEOTIDE SEQUENCE [LARGE SCALE GENOMIC DNA]</scope>
    <source>
        <strain evidence="8 9">MAFF 305830</strain>
    </source>
</reference>